<gene>
    <name evidence="9" type="primary">CFTR</name>
    <name evidence="9" type="ORF">GWK47_010371</name>
</gene>
<dbReference type="AlphaFoldDB" id="A0A8J5CP65"/>
<dbReference type="SUPFAM" id="SSF90123">
    <property type="entry name" value="ABC transporter transmembrane region"/>
    <property type="match status" value="1"/>
</dbReference>
<evidence type="ECO:0000256" key="5">
    <source>
        <dbReference type="ARBA" id="ARBA00022840"/>
    </source>
</evidence>
<dbReference type="PANTHER" id="PTHR24223:SF456">
    <property type="entry name" value="MULTIDRUG RESISTANCE-ASSOCIATED PROTEIN LETHAL(2)03659"/>
    <property type="match status" value="1"/>
</dbReference>
<feature type="transmembrane region" description="Helical" evidence="8">
    <location>
        <begin position="117"/>
        <end position="135"/>
    </location>
</feature>
<evidence type="ECO:0000256" key="3">
    <source>
        <dbReference type="ARBA" id="ARBA00022692"/>
    </source>
</evidence>
<keyword evidence="3 8" id="KW-0812">Transmembrane</keyword>
<comment type="caution">
    <text evidence="9">The sequence shown here is derived from an EMBL/GenBank/DDBJ whole genome shotgun (WGS) entry which is preliminary data.</text>
</comment>
<evidence type="ECO:0000313" key="9">
    <source>
        <dbReference type="EMBL" id="KAG0716161.1"/>
    </source>
</evidence>
<comment type="similarity">
    <text evidence="2">Belongs to the ABC transporter superfamily. ABCC family. Conjugate transporter (TC 3.A.1.208) subfamily.</text>
</comment>
<dbReference type="Gene3D" id="1.20.1560.10">
    <property type="entry name" value="ABC transporter type 1, transmembrane domain"/>
    <property type="match status" value="1"/>
</dbReference>
<evidence type="ECO:0000256" key="7">
    <source>
        <dbReference type="ARBA" id="ARBA00023136"/>
    </source>
</evidence>
<dbReference type="GO" id="GO:0005524">
    <property type="term" value="F:ATP binding"/>
    <property type="evidence" value="ECO:0007669"/>
    <property type="project" value="UniProtKB-KW"/>
</dbReference>
<organism evidence="9 10">
    <name type="scientific">Chionoecetes opilio</name>
    <name type="common">Atlantic snow crab</name>
    <name type="synonym">Cancer opilio</name>
    <dbReference type="NCBI Taxonomy" id="41210"/>
    <lineage>
        <taxon>Eukaryota</taxon>
        <taxon>Metazoa</taxon>
        <taxon>Ecdysozoa</taxon>
        <taxon>Arthropoda</taxon>
        <taxon>Crustacea</taxon>
        <taxon>Multicrustacea</taxon>
        <taxon>Malacostraca</taxon>
        <taxon>Eumalacostraca</taxon>
        <taxon>Eucarida</taxon>
        <taxon>Decapoda</taxon>
        <taxon>Pleocyemata</taxon>
        <taxon>Brachyura</taxon>
        <taxon>Eubrachyura</taxon>
        <taxon>Majoidea</taxon>
        <taxon>Majidae</taxon>
        <taxon>Chionoecetes</taxon>
    </lineage>
</organism>
<comment type="subcellular location">
    <subcellularLocation>
        <location evidence="1">Membrane</location>
        <topology evidence="1">Multi-pass membrane protein</topology>
    </subcellularLocation>
</comment>
<dbReference type="GO" id="GO:0042626">
    <property type="term" value="F:ATPase-coupled transmembrane transporter activity"/>
    <property type="evidence" value="ECO:0007669"/>
    <property type="project" value="TreeGrafter"/>
</dbReference>
<dbReference type="EMBL" id="JACEEZ010019081">
    <property type="protein sequence ID" value="KAG0716161.1"/>
    <property type="molecule type" value="Genomic_DNA"/>
</dbReference>
<keyword evidence="7 8" id="KW-0472">Membrane</keyword>
<keyword evidence="6 8" id="KW-1133">Transmembrane helix</keyword>
<evidence type="ECO:0000256" key="2">
    <source>
        <dbReference type="ARBA" id="ARBA00009726"/>
    </source>
</evidence>
<accession>A0A8J5CP65</accession>
<dbReference type="InterPro" id="IPR036640">
    <property type="entry name" value="ABC1_TM_sf"/>
</dbReference>
<dbReference type="GO" id="GO:0016020">
    <property type="term" value="C:membrane"/>
    <property type="evidence" value="ECO:0007669"/>
    <property type="project" value="UniProtKB-SubCell"/>
</dbReference>
<dbReference type="OrthoDB" id="6500128at2759"/>
<evidence type="ECO:0000256" key="4">
    <source>
        <dbReference type="ARBA" id="ARBA00022741"/>
    </source>
</evidence>
<protein>
    <submittedName>
        <fullName evidence="9">Cystic fibrosis transmembrane conductance regulator</fullName>
    </submittedName>
</protein>
<evidence type="ECO:0000313" key="10">
    <source>
        <dbReference type="Proteomes" id="UP000770661"/>
    </source>
</evidence>
<sequence length="178" mass="19980">MGAGILEAQGWLIPFMRLGHKRSINEDDLYVVQSGDASSILGNRLQREWDKELEESKIKKRKASYVKALVRCFGWQFAAVGLLAAFEECVLRIVQPLLLGGLVRYFDSRHVASPGTGMAYASGIVLIAVVHIFVYHPFNFLTRHITLNVKTASCTLIFRKTLEHFAVGATDKYESIFC</sequence>
<evidence type="ECO:0000256" key="1">
    <source>
        <dbReference type="ARBA" id="ARBA00004141"/>
    </source>
</evidence>
<dbReference type="Proteomes" id="UP000770661">
    <property type="component" value="Unassembled WGS sequence"/>
</dbReference>
<keyword evidence="4" id="KW-0547">Nucleotide-binding</keyword>
<name>A0A8J5CP65_CHIOP</name>
<proteinExistence type="inferred from homology"/>
<evidence type="ECO:0000256" key="6">
    <source>
        <dbReference type="ARBA" id="ARBA00022989"/>
    </source>
</evidence>
<keyword evidence="10" id="KW-1185">Reference proteome</keyword>
<reference evidence="9" key="1">
    <citation type="submission" date="2020-07" db="EMBL/GenBank/DDBJ databases">
        <title>The High-quality genome of the commercially important snow crab, Chionoecetes opilio.</title>
        <authorList>
            <person name="Jeong J.-H."/>
            <person name="Ryu S."/>
        </authorList>
    </citation>
    <scope>NUCLEOTIDE SEQUENCE</scope>
    <source>
        <strain evidence="9">MADBK_172401_WGS</strain>
        <tissue evidence="9">Digestive gland</tissue>
    </source>
</reference>
<dbReference type="PANTHER" id="PTHR24223">
    <property type="entry name" value="ATP-BINDING CASSETTE SUB-FAMILY C"/>
    <property type="match status" value="1"/>
</dbReference>
<dbReference type="InterPro" id="IPR050173">
    <property type="entry name" value="ABC_transporter_C-like"/>
</dbReference>
<evidence type="ECO:0000256" key="8">
    <source>
        <dbReference type="SAM" id="Phobius"/>
    </source>
</evidence>
<keyword evidence="5" id="KW-0067">ATP-binding</keyword>
<feature type="transmembrane region" description="Helical" evidence="8">
    <location>
        <begin position="68"/>
        <end position="86"/>
    </location>
</feature>